<protein>
    <submittedName>
        <fullName evidence="2">Uncharacterized protein</fullName>
    </submittedName>
</protein>
<evidence type="ECO:0000313" key="3">
    <source>
        <dbReference type="Proteomes" id="UP000011511"/>
    </source>
</evidence>
<accession>L9Z9N8</accession>
<dbReference type="AlphaFoldDB" id="L9Z9N8"/>
<dbReference type="InterPro" id="IPR027417">
    <property type="entry name" value="P-loop_NTPase"/>
</dbReference>
<sequence>MTDNGGLTYPLAPYLDGDPLKRYVRYKRRYQKIREYDREHGDGELPRRFEATGYCQRLVMTHGSIEARRAVQQGQLELLSYMTGLTNREVNLSETRTLMRLITELRRPGFMGLFVGHTDNGKTNTALWLALLALIDQQDLVLATNVTTLEWSEAALNERTFFVESKTELKEVCEANDGTIAVIDELSVQANAQTANYDVNEHFYEMITFKSKLDLRFLPIFHRTDVKDSAPAFRQHATYFLEQKREEHELEDDEYSVSFYKEHDDDTGELENEVMEIPVPPLQPDGDYNPDEQATFSISN</sequence>
<organism evidence="2 3">
    <name type="scientific">Natrinema altunense (strain JCM 12890 / CGMCC 1.3731 / AJ2)</name>
    <dbReference type="NCBI Taxonomy" id="1227494"/>
    <lineage>
        <taxon>Archaea</taxon>
        <taxon>Methanobacteriati</taxon>
        <taxon>Methanobacteriota</taxon>
        <taxon>Stenosarchaea group</taxon>
        <taxon>Halobacteria</taxon>
        <taxon>Halobacteriales</taxon>
        <taxon>Natrialbaceae</taxon>
        <taxon>Natrinema</taxon>
    </lineage>
</organism>
<dbReference type="eggNOG" id="arCOG08166">
    <property type="taxonomic scope" value="Archaea"/>
</dbReference>
<dbReference type="SUPFAM" id="SSF52540">
    <property type="entry name" value="P-loop containing nucleoside triphosphate hydrolases"/>
    <property type="match status" value="1"/>
</dbReference>
<evidence type="ECO:0000256" key="1">
    <source>
        <dbReference type="SAM" id="MobiDB-lite"/>
    </source>
</evidence>
<reference evidence="2 3" key="1">
    <citation type="journal article" date="2014" name="PLoS Genet.">
        <title>Phylogenetically driven sequencing of extremely halophilic archaea reveals strategies for static and dynamic osmo-response.</title>
        <authorList>
            <person name="Becker E.A."/>
            <person name="Seitzer P.M."/>
            <person name="Tritt A."/>
            <person name="Larsen D."/>
            <person name="Krusor M."/>
            <person name="Yao A.I."/>
            <person name="Wu D."/>
            <person name="Madern D."/>
            <person name="Eisen J.A."/>
            <person name="Darling A.E."/>
            <person name="Facciotti M.T."/>
        </authorList>
    </citation>
    <scope>NUCLEOTIDE SEQUENCE [LARGE SCALE GENOMIC DNA]</scope>
    <source>
        <strain evidence="2 3">JCM 12890</strain>
    </source>
</reference>
<comment type="caution">
    <text evidence="2">The sequence shown here is derived from an EMBL/GenBank/DDBJ whole genome shotgun (WGS) entry which is preliminary data.</text>
</comment>
<name>L9Z9N8_NATA2</name>
<proteinExistence type="predicted"/>
<dbReference type="Proteomes" id="UP000011511">
    <property type="component" value="Unassembled WGS sequence"/>
</dbReference>
<keyword evidence="3" id="KW-1185">Reference proteome</keyword>
<dbReference type="EMBL" id="AOIK01000051">
    <property type="protein sequence ID" value="ELY82691.1"/>
    <property type="molecule type" value="Genomic_DNA"/>
</dbReference>
<evidence type="ECO:0000313" key="2">
    <source>
        <dbReference type="EMBL" id="ELY82691.1"/>
    </source>
</evidence>
<feature type="region of interest" description="Disordered" evidence="1">
    <location>
        <begin position="278"/>
        <end position="300"/>
    </location>
</feature>
<gene>
    <name evidence="2" type="ORF">C485_18941</name>
</gene>